<evidence type="ECO:0000313" key="4">
    <source>
        <dbReference type="EMBL" id="CAE0694854.1"/>
    </source>
</evidence>
<evidence type="ECO:0000313" key="5">
    <source>
        <dbReference type="EMBL" id="CAH0373893.1"/>
    </source>
</evidence>
<reference evidence="5" key="2">
    <citation type="submission" date="2021-11" db="EMBL/GenBank/DDBJ databases">
        <authorList>
            <consortium name="Genoscope - CEA"/>
            <person name="William W."/>
        </authorList>
    </citation>
    <scope>NUCLEOTIDE SEQUENCE</scope>
</reference>
<dbReference type="AlphaFoldDB" id="A0A7S4E7E2"/>
<dbReference type="GO" id="GO:0005829">
    <property type="term" value="C:cytosol"/>
    <property type="evidence" value="ECO:0007669"/>
    <property type="project" value="TreeGrafter"/>
</dbReference>
<evidence type="ECO:0000256" key="2">
    <source>
        <dbReference type="ARBA" id="ARBA00022614"/>
    </source>
</evidence>
<dbReference type="Gene3D" id="3.80.10.10">
    <property type="entry name" value="Ribonuclease Inhibitor"/>
    <property type="match status" value="5"/>
</dbReference>
<dbReference type="Proteomes" id="UP000789595">
    <property type="component" value="Unassembled WGS sequence"/>
</dbReference>
<dbReference type="GO" id="GO:0048471">
    <property type="term" value="C:perinuclear region of cytoplasm"/>
    <property type="evidence" value="ECO:0007669"/>
    <property type="project" value="TreeGrafter"/>
</dbReference>
<keyword evidence="2" id="KW-0433">Leucine-rich repeat</keyword>
<gene>
    <name evidence="4" type="ORF">PCAL00307_LOCUS10290</name>
    <name evidence="5" type="ORF">PECAL_4P11400</name>
</gene>
<dbReference type="InterPro" id="IPR027038">
    <property type="entry name" value="RanGap"/>
</dbReference>
<name>A0A7S4E7E2_9STRA</name>
<protein>
    <submittedName>
        <fullName evidence="4">Uncharacterized protein</fullName>
    </submittedName>
</protein>
<dbReference type="EMBL" id="CAKKNE010000004">
    <property type="protein sequence ID" value="CAH0373893.1"/>
    <property type="molecule type" value="Genomic_DNA"/>
</dbReference>
<reference evidence="4" key="1">
    <citation type="submission" date="2021-01" db="EMBL/GenBank/DDBJ databases">
        <authorList>
            <person name="Corre E."/>
            <person name="Pelletier E."/>
            <person name="Niang G."/>
            <person name="Scheremetjew M."/>
            <person name="Finn R."/>
            <person name="Kale V."/>
            <person name="Holt S."/>
            <person name="Cochrane G."/>
            <person name="Meng A."/>
            <person name="Brown T."/>
            <person name="Cohen L."/>
        </authorList>
    </citation>
    <scope>NUCLEOTIDE SEQUENCE</scope>
    <source>
        <strain evidence="4">CCMP1756</strain>
    </source>
</reference>
<dbReference type="EMBL" id="HBIW01012002">
    <property type="protein sequence ID" value="CAE0694854.1"/>
    <property type="molecule type" value="Transcribed_RNA"/>
</dbReference>
<evidence type="ECO:0000256" key="1">
    <source>
        <dbReference type="ARBA" id="ARBA00022468"/>
    </source>
</evidence>
<dbReference type="InterPro" id="IPR001611">
    <property type="entry name" value="Leu-rich_rpt"/>
</dbReference>
<dbReference type="PANTHER" id="PTHR24113:SF12">
    <property type="entry name" value="RAN GTPASE-ACTIVATING PROTEIN 1"/>
    <property type="match status" value="1"/>
</dbReference>
<keyword evidence="3" id="KW-0677">Repeat</keyword>
<sequence>MMKSPKTRASKAVLKARAARDLAAIDGDQAVFRIEEAQRRRMVAEAREQYEELIEVVDDEEFDRALSLRTPEKKLRQMSTYTGPRIDDYQGHQYDAFPITQADHDDHNHDGDFLNLSSTSDLFELDKVILKRKDTLTGLDLYHSGIDDISLKQLCSAAGRCPKLRELHLGRNDFTDDGVDYICNNLRDLDLEVLDVGWNREITTVFAQTLASCVVSLRRPPTRLRIGRSWLPVDQILDGDLQELDLSKDVHPDVDGAFIAVLVSKASKPPHVLCLDGAPLPIYKLLYGMKGEPDKDDNVDAIEHEAAEESAKQARDVNLRGGHLILQDLSQADAWLIAGTLSADLRPGLRALTLDGSAVHASGCEAIGHALRTCRALRVLRMNTCQLTDGGTDSKGVRQLAYSIREPLCLLAELEARDNDVDEDACKFIADALLEGDGLRCLDLRDNPIDDGVGGTALAAAVEESERLVALNGIDINGIRANLACSQADGWQPFEVTFLCRRLQKCSTLRYLNLDSNDLGPIHLEALAMGLDSAEHIRVVSLRDNKLQGTFVDDTGIDRGCYDGRGVKRLAKHLAQRRGMRSLDLRGSHIDDRAGKDGLAQAIYEGSHALECLDWIDLREGSGVEDESIVRPASPGVILDAKGLDMCTSAFLARGLRAQPELVAVEAPGNGVCVPWSCDCLAEALRTPKCQLIRLVLNKTILRVEGAVPLFEALKKCCPPLEVLELSHACLCDSWVGYNRERSLDAMRECASALTALKCNLKQLILDFNKLQDDGLQIISNALERNFSLETLGLRSNALSEGVDLGRMLRANRGLTSLDLSRNKFTQKGPEALVEVANALVKNRSLKTLDLTGSGVDSASGPRLALLEPAAVALAYCLDENPVLKQVRL</sequence>
<dbReference type="OrthoDB" id="6500038at2759"/>
<evidence type="ECO:0000313" key="6">
    <source>
        <dbReference type="Proteomes" id="UP000789595"/>
    </source>
</evidence>
<dbReference type="PANTHER" id="PTHR24113">
    <property type="entry name" value="RAN GTPASE-ACTIVATING PROTEIN 1"/>
    <property type="match status" value="1"/>
</dbReference>
<dbReference type="SUPFAM" id="SSF52047">
    <property type="entry name" value="RNI-like"/>
    <property type="match status" value="2"/>
</dbReference>
<dbReference type="GO" id="GO:0006913">
    <property type="term" value="P:nucleocytoplasmic transport"/>
    <property type="evidence" value="ECO:0007669"/>
    <property type="project" value="TreeGrafter"/>
</dbReference>
<organism evidence="4">
    <name type="scientific">Pelagomonas calceolata</name>
    <dbReference type="NCBI Taxonomy" id="35677"/>
    <lineage>
        <taxon>Eukaryota</taxon>
        <taxon>Sar</taxon>
        <taxon>Stramenopiles</taxon>
        <taxon>Ochrophyta</taxon>
        <taxon>Pelagophyceae</taxon>
        <taxon>Pelagomonadales</taxon>
        <taxon>Pelagomonadaceae</taxon>
        <taxon>Pelagomonas</taxon>
    </lineage>
</organism>
<dbReference type="SMART" id="SM00368">
    <property type="entry name" value="LRR_RI"/>
    <property type="match status" value="10"/>
</dbReference>
<dbReference type="GO" id="GO:0005634">
    <property type="term" value="C:nucleus"/>
    <property type="evidence" value="ECO:0007669"/>
    <property type="project" value="TreeGrafter"/>
</dbReference>
<evidence type="ECO:0000256" key="3">
    <source>
        <dbReference type="ARBA" id="ARBA00022737"/>
    </source>
</evidence>
<dbReference type="Pfam" id="PF13516">
    <property type="entry name" value="LRR_6"/>
    <property type="match status" value="4"/>
</dbReference>
<dbReference type="InterPro" id="IPR032675">
    <property type="entry name" value="LRR_dom_sf"/>
</dbReference>
<accession>A0A7S4E7E2</accession>
<keyword evidence="6" id="KW-1185">Reference proteome</keyword>
<keyword evidence="1" id="KW-0343">GTPase activation</keyword>
<dbReference type="GO" id="GO:0005096">
    <property type="term" value="F:GTPase activator activity"/>
    <property type="evidence" value="ECO:0007669"/>
    <property type="project" value="UniProtKB-KW"/>
</dbReference>
<dbReference type="GO" id="GO:0031267">
    <property type="term" value="F:small GTPase binding"/>
    <property type="evidence" value="ECO:0007669"/>
    <property type="project" value="TreeGrafter"/>
</dbReference>
<proteinExistence type="predicted"/>